<dbReference type="EMBL" id="AFJM02000060">
    <property type="protein sequence ID" value="EMM71012.1"/>
    <property type="molecule type" value="Genomic_DNA"/>
</dbReference>
<dbReference type="Proteomes" id="UP000012101">
    <property type="component" value="Unassembled WGS sequence"/>
</dbReference>
<comment type="caution">
    <text evidence="4">The sequence shown here is derived from an EMBL/GenBank/DDBJ whole genome shotgun (WGS) entry which is preliminary data.</text>
</comment>
<dbReference type="PANTHER" id="PTHR10422:SF29">
    <property type="entry name" value="CYTOCHROME C OXIDASE SUBUNIT 1 HOMOLOG, BACTEROID"/>
    <property type="match status" value="1"/>
</dbReference>
<name>M6FIU6_9LEPT</name>
<dbReference type="GO" id="GO:0022904">
    <property type="term" value="P:respiratory electron transport chain"/>
    <property type="evidence" value="ECO:0007669"/>
    <property type="project" value="TreeGrafter"/>
</dbReference>
<accession>M6FIU6</accession>
<dbReference type="Gene3D" id="1.20.210.10">
    <property type="entry name" value="Cytochrome c oxidase-like, subunit I domain"/>
    <property type="match status" value="1"/>
</dbReference>
<dbReference type="PROSITE" id="PS50855">
    <property type="entry name" value="COX1"/>
    <property type="match status" value="1"/>
</dbReference>
<dbReference type="GO" id="GO:0004129">
    <property type="term" value="F:cytochrome-c oxidase activity"/>
    <property type="evidence" value="ECO:0007669"/>
    <property type="project" value="InterPro"/>
</dbReference>
<dbReference type="Pfam" id="PF00115">
    <property type="entry name" value="COX1"/>
    <property type="match status" value="1"/>
</dbReference>
<dbReference type="GO" id="GO:0016020">
    <property type="term" value="C:membrane"/>
    <property type="evidence" value="ECO:0007669"/>
    <property type="project" value="InterPro"/>
</dbReference>
<evidence type="ECO:0000313" key="4">
    <source>
        <dbReference type="EMBL" id="EMM71012.1"/>
    </source>
</evidence>
<keyword evidence="1" id="KW-0249">Electron transport</keyword>
<keyword evidence="2" id="KW-0472">Membrane</keyword>
<feature type="domain" description="Cytochrome oxidase subunit I profile" evidence="3">
    <location>
        <begin position="1"/>
        <end position="172"/>
    </location>
</feature>
<dbReference type="AlphaFoldDB" id="M6FIU6"/>
<keyword evidence="1" id="KW-0813">Transport</keyword>
<dbReference type="GO" id="GO:0020037">
    <property type="term" value="F:heme binding"/>
    <property type="evidence" value="ECO:0007669"/>
    <property type="project" value="InterPro"/>
</dbReference>
<dbReference type="PANTHER" id="PTHR10422">
    <property type="entry name" value="CYTOCHROME C OXIDASE SUBUNIT 1"/>
    <property type="match status" value="1"/>
</dbReference>
<dbReference type="InterPro" id="IPR036927">
    <property type="entry name" value="Cyt_c_oxase-like_su1_sf"/>
</dbReference>
<organism evidence="4 5">
    <name type="scientific">Leptospira weilii str. 2006001855</name>
    <dbReference type="NCBI Taxonomy" id="996804"/>
    <lineage>
        <taxon>Bacteria</taxon>
        <taxon>Pseudomonadati</taxon>
        <taxon>Spirochaetota</taxon>
        <taxon>Spirochaetia</taxon>
        <taxon>Leptospirales</taxon>
        <taxon>Leptospiraceae</taxon>
        <taxon>Leptospira</taxon>
    </lineage>
</organism>
<gene>
    <name evidence="4" type="ORF">LEP1GSC038_1595</name>
</gene>
<evidence type="ECO:0000313" key="5">
    <source>
        <dbReference type="Proteomes" id="UP000012101"/>
    </source>
</evidence>
<feature type="transmembrane region" description="Helical" evidence="2">
    <location>
        <begin position="42"/>
        <end position="59"/>
    </location>
</feature>
<dbReference type="InterPro" id="IPR000883">
    <property type="entry name" value="Cyt_C_Oxase_1"/>
</dbReference>
<evidence type="ECO:0000259" key="3">
    <source>
        <dbReference type="PROSITE" id="PS50855"/>
    </source>
</evidence>
<evidence type="ECO:0000256" key="2">
    <source>
        <dbReference type="SAM" id="Phobius"/>
    </source>
</evidence>
<sequence length="172" mass="19310">MMLVGITFYGMSTFEGPLLSIRSISALGHNTDWIIGHVHSGTLGWVGMMSFAAIYYLVPRMWNANLYSEKLANVHFWFATLGILLYIVSMWVSGITEGSMWRAIDSKGFLQYPTWVQITEVLNPFRFARAVAGAIYLSGVFVMLYNVFKTIQSSGSGFQEVDLRVKEEGENA</sequence>
<feature type="transmembrane region" description="Helical" evidence="2">
    <location>
        <begin position="71"/>
        <end position="92"/>
    </location>
</feature>
<dbReference type="InterPro" id="IPR023616">
    <property type="entry name" value="Cyt_c_oxase-like_su1_dom"/>
</dbReference>
<evidence type="ECO:0000256" key="1">
    <source>
        <dbReference type="ARBA" id="ARBA00022660"/>
    </source>
</evidence>
<protein>
    <submittedName>
        <fullName evidence="4">Cytochrome C and quinol oxidase polypeptide I domain protein</fullName>
    </submittedName>
</protein>
<keyword evidence="2" id="KW-0812">Transmembrane</keyword>
<keyword evidence="2" id="KW-1133">Transmembrane helix</keyword>
<dbReference type="GO" id="GO:0015990">
    <property type="term" value="P:electron transport coupled proton transport"/>
    <property type="evidence" value="ECO:0007669"/>
    <property type="project" value="TreeGrafter"/>
</dbReference>
<keyword evidence="1" id="KW-0679">Respiratory chain</keyword>
<proteinExistence type="predicted"/>
<feature type="transmembrane region" description="Helical" evidence="2">
    <location>
        <begin position="127"/>
        <end position="148"/>
    </location>
</feature>
<dbReference type="SUPFAM" id="SSF81442">
    <property type="entry name" value="Cytochrome c oxidase subunit I-like"/>
    <property type="match status" value="1"/>
</dbReference>
<dbReference type="GO" id="GO:0009060">
    <property type="term" value="P:aerobic respiration"/>
    <property type="evidence" value="ECO:0007669"/>
    <property type="project" value="InterPro"/>
</dbReference>
<reference evidence="4 5" key="1">
    <citation type="submission" date="2013-01" db="EMBL/GenBank/DDBJ databases">
        <authorList>
            <person name="Harkins D.M."/>
            <person name="Durkin A.S."/>
            <person name="Brinkac L.M."/>
            <person name="Haft D.H."/>
            <person name="Selengut J.D."/>
            <person name="Sanka R."/>
            <person name="DePew J."/>
            <person name="Purushe J."/>
            <person name="Hospenthal D.R."/>
            <person name="Murray C.K."/>
            <person name="Pimentel G."/>
            <person name="Wasfy M."/>
            <person name="Vinetz J.M."/>
            <person name="Sutton G.G."/>
            <person name="Nierman W.C."/>
            <person name="Fouts D.E."/>
        </authorList>
    </citation>
    <scope>NUCLEOTIDE SEQUENCE [LARGE SCALE GENOMIC DNA]</scope>
    <source>
        <strain evidence="4 5">2006001855</strain>
    </source>
</reference>